<reference evidence="1 2" key="1">
    <citation type="submission" date="2018-10" db="EMBL/GenBank/DDBJ databases">
        <title>Pseudomonas sp. GL14 genome.</title>
        <authorList>
            <person name="Peng J."/>
            <person name="Liu Z.-P."/>
        </authorList>
    </citation>
    <scope>NUCLEOTIDE SEQUENCE [LARGE SCALE GENOMIC DNA]</scope>
    <source>
        <strain evidence="1 2">GL14</strain>
    </source>
</reference>
<evidence type="ECO:0000313" key="1">
    <source>
        <dbReference type="EMBL" id="RMH97604.1"/>
    </source>
</evidence>
<protein>
    <submittedName>
        <fullName evidence="1">Uncharacterized protein</fullName>
    </submittedName>
</protein>
<organism evidence="1 2">
    <name type="scientific">Stutzerimonas nitrititolerans</name>
    <dbReference type="NCBI Taxonomy" id="2482751"/>
    <lineage>
        <taxon>Bacteria</taxon>
        <taxon>Pseudomonadati</taxon>
        <taxon>Pseudomonadota</taxon>
        <taxon>Gammaproteobacteria</taxon>
        <taxon>Pseudomonadales</taxon>
        <taxon>Pseudomonadaceae</taxon>
        <taxon>Stutzerimonas</taxon>
    </lineage>
</organism>
<name>A0ABX9UX62_9GAMM</name>
<dbReference type="Proteomes" id="UP000269134">
    <property type="component" value="Unassembled WGS sequence"/>
</dbReference>
<dbReference type="EMBL" id="RFFL01000016">
    <property type="protein sequence ID" value="RMH97604.1"/>
    <property type="molecule type" value="Genomic_DNA"/>
</dbReference>
<sequence length="79" mass="8824">MPTEAEHPRGLSERDLGRAHLILLAGPARIRREGAAPMELRCFRGSAALRAKLLLCAPLKAREQVRSHEKRGQPHQPDK</sequence>
<gene>
    <name evidence="1" type="ORF">EA795_18030</name>
</gene>
<evidence type="ECO:0000313" key="2">
    <source>
        <dbReference type="Proteomes" id="UP000269134"/>
    </source>
</evidence>
<accession>A0ABX9UX62</accession>
<keyword evidence="2" id="KW-1185">Reference proteome</keyword>
<proteinExistence type="predicted"/>
<comment type="caution">
    <text evidence="1">The sequence shown here is derived from an EMBL/GenBank/DDBJ whole genome shotgun (WGS) entry which is preliminary data.</text>
</comment>